<dbReference type="eggNOG" id="KOG0502">
    <property type="taxonomic scope" value="Eukaryota"/>
</dbReference>
<dbReference type="PROSITE" id="PS50088">
    <property type="entry name" value="ANK_REPEAT"/>
    <property type="match status" value="3"/>
</dbReference>
<protein>
    <submittedName>
        <fullName evidence="5">Uncharacterized protein</fullName>
    </submittedName>
</protein>
<dbReference type="STRING" id="157072.A0A024UD64"/>
<dbReference type="Gene3D" id="1.25.40.20">
    <property type="entry name" value="Ankyrin repeat-containing domain"/>
    <property type="match status" value="1"/>
</dbReference>
<accession>A0A024UD64</accession>
<evidence type="ECO:0000256" key="3">
    <source>
        <dbReference type="PROSITE-ProRule" id="PRU00023"/>
    </source>
</evidence>
<feature type="repeat" description="ANK" evidence="3">
    <location>
        <begin position="140"/>
        <end position="172"/>
    </location>
</feature>
<dbReference type="GeneID" id="20081559"/>
<feature type="compositionally biased region" description="Acidic residues" evidence="4">
    <location>
        <begin position="353"/>
        <end position="363"/>
    </location>
</feature>
<gene>
    <name evidence="5" type="ORF">H310_04509</name>
</gene>
<organism evidence="5">
    <name type="scientific">Aphanomyces invadans</name>
    <dbReference type="NCBI Taxonomy" id="157072"/>
    <lineage>
        <taxon>Eukaryota</taxon>
        <taxon>Sar</taxon>
        <taxon>Stramenopiles</taxon>
        <taxon>Oomycota</taxon>
        <taxon>Saprolegniomycetes</taxon>
        <taxon>Saprolegniales</taxon>
        <taxon>Verrucalvaceae</taxon>
        <taxon>Aphanomyces</taxon>
    </lineage>
</organism>
<feature type="region of interest" description="Disordered" evidence="4">
    <location>
        <begin position="298"/>
        <end position="390"/>
    </location>
</feature>
<dbReference type="EMBL" id="KI913958">
    <property type="protein sequence ID" value="ETW04155.1"/>
    <property type="molecule type" value="Genomic_DNA"/>
</dbReference>
<dbReference type="Pfam" id="PF12796">
    <property type="entry name" value="Ank_2"/>
    <property type="match status" value="2"/>
</dbReference>
<dbReference type="RefSeq" id="XP_008867111.1">
    <property type="nucleotide sequence ID" value="XM_008868889.1"/>
</dbReference>
<dbReference type="InterPro" id="IPR036770">
    <property type="entry name" value="Ankyrin_rpt-contain_sf"/>
</dbReference>
<proteinExistence type="predicted"/>
<dbReference type="PANTHER" id="PTHR24173">
    <property type="entry name" value="ANKYRIN REPEAT CONTAINING"/>
    <property type="match status" value="1"/>
</dbReference>
<dbReference type="InterPro" id="IPR002110">
    <property type="entry name" value="Ankyrin_rpt"/>
</dbReference>
<reference evidence="5" key="1">
    <citation type="submission" date="2013-12" db="EMBL/GenBank/DDBJ databases">
        <title>The Genome Sequence of Aphanomyces invadans NJM9701.</title>
        <authorList>
            <consortium name="The Broad Institute Genomics Platform"/>
            <person name="Russ C."/>
            <person name="Tyler B."/>
            <person name="van West P."/>
            <person name="Dieguez-Uribeondo J."/>
            <person name="Young S.K."/>
            <person name="Zeng Q."/>
            <person name="Gargeya S."/>
            <person name="Fitzgerald M."/>
            <person name="Abouelleil A."/>
            <person name="Alvarado L."/>
            <person name="Chapman S.B."/>
            <person name="Gainer-Dewar J."/>
            <person name="Goldberg J."/>
            <person name="Griggs A."/>
            <person name="Gujja S."/>
            <person name="Hansen M."/>
            <person name="Howarth C."/>
            <person name="Imamovic A."/>
            <person name="Ireland A."/>
            <person name="Larimer J."/>
            <person name="McCowan C."/>
            <person name="Murphy C."/>
            <person name="Pearson M."/>
            <person name="Poon T.W."/>
            <person name="Priest M."/>
            <person name="Roberts A."/>
            <person name="Saif S."/>
            <person name="Shea T."/>
            <person name="Sykes S."/>
            <person name="Wortman J."/>
            <person name="Nusbaum C."/>
            <person name="Birren B."/>
        </authorList>
    </citation>
    <scope>NUCLEOTIDE SEQUENCE [LARGE SCALE GENOMIC DNA]</scope>
    <source>
        <strain evidence="5">NJM9701</strain>
    </source>
</reference>
<feature type="repeat" description="ANK" evidence="3">
    <location>
        <begin position="73"/>
        <end position="105"/>
    </location>
</feature>
<name>A0A024UD64_9STRA</name>
<dbReference type="AlphaFoldDB" id="A0A024UD64"/>
<dbReference type="PROSITE" id="PS50297">
    <property type="entry name" value="ANK_REP_REGION"/>
    <property type="match status" value="2"/>
</dbReference>
<evidence type="ECO:0000256" key="2">
    <source>
        <dbReference type="ARBA" id="ARBA00023043"/>
    </source>
</evidence>
<dbReference type="SMART" id="SM00248">
    <property type="entry name" value="ANK"/>
    <property type="match status" value="5"/>
</dbReference>
<feature type="region of interest" description="Disordered" evidence="4">
    <location>
        <begin position="494"/>
        <end position="521"/>
    </location>
</feature>
<dbReference type="Pfam" id="PF13857">
    <property type="entry name" value="Ank_5"/>
    <property type="match status" value="1"/>
</dbReference>
<sequence length="783" mass="85153">MLPSQLRHAIEADEVDVPLHLLEDLGIEFDFEMDTESMSRAYFECAAEGNVETLRFLLSSDVKGELLNSVDVDGFSALMIAAAEGNRDVVLELLRRNADANLRTFELRSAALHFAAKNGDPDIVEEMCKHTTQIDFWNINADTPLVWACIEGRDAAVAVLLRHGADPRVTNHYGATTLMCATMIGEESDEATDAARKAIVTMLLERCPELVNVQDRDGSTAMHLAASCGYLQCCHALLAGGADITIRNAVGQTPLEEAEQTGCEGSEPCVAFLKVHWAKLEEEVNKRMRTMLELEDDPSLGVATPGKSTKKKKKQKKNSAAKKKQQLANKPATPPPNAFNTHSLPATAATRDIDDDDDSDASDEQVKLGSQTNRTVQASTTGLQAVQVPQPAVEEDAWTTVCRKQSHEKKDAGKHQPVTPHGVGLEQSDATHIASEVHSMKPASTAPQTHTQPTFPPIAQRLMREVDEEIAPTHRVTPESLVVPPVLVAAPEAASPKSPSRVRRFQVSTPDSPPSNHFHHKDVVSTPRYTIGSSTSIPFLHHRPTSLTMAPMTMSPPTSAATAPSMLYSGGSNRTVWSDRTYRKGSVPFRPTDKLAWLHQLDQNVRDALVMLACGTCGDWIHDNLQCPACQQLYCHRCVPVACARCGLALLRASLQHNGLAQTQAACVGLVAIEGDPSTGMTKTLTSLEEDMHTAVPLSQHVALSPVGLVPGQTPYLASCSMAQLDVLEEMHYTALREIQSARVATARAQERMRYDQELKQQLYLQSLVAPVFAAPGDDTLLG</sequence>
<evidence type="ECO:0000256" key="1">
    <source>
        <dbReference type="ARBA" id="ARBA00022737"/>
    </source>
</evidence>
<feature type="compositionally biased region" description="Polar residues" evidence="4">
    <location>
        <begin position="368"/>
        <end position="384"/>
    </location>
</feature>
<dbReference type="PANTHER" id="PTHR24173:SF74">
    <property type="entry name" value="ANKYRIN REPEAT DOMAIN-CONTAINING PROTEIN 16"/>
    <property type="match status" value="1"/>
</dbReference>
<dbReference type="VEuPathDB" id="FungiDB:H310_04509"/>
<keyword evidence="1" id="KW-0677">Repeat</keyword>
<feature type="compositionally biased region" description="Basic residues" evidence="4">
    <location>
        <begin position="308"/>
        <end position="325"/>
    </location>
</feature>
<keyword evidence="2 3" id="KW-0040">ANK repeat</keyword>
<dbReference type="SUPFAM" id="SSF48403">
    <property type="entry name" value="Ankyrin repeat"/>
    <property type="match status" value="1"/>
</dbReference>
<dbReference type="OrthoDB" id="341259at2759"/>
<evidence type="ECO:0000256" key="4">
    <source>
        <dbReference type="SAM" id="MobiDB-lite"/>
    </source>
</evidence>
<feature type="repeat" description="ANK" evidence="3">
    <location>
        <begin position="217"/>
        <end position="249"/>
    </location>
</feature>
<evidence type="ECO:0000313" key="5">
    <source>
        <dbReference type="EMBL" id="ETW04155.1"/>
    </source>
</evidence>